<dbReference type="EMBL" id="CM007650">
    <property type="protein sequence ID" value="ONM56638.1"/>
    <property type="molecule type" value="Genomic_DNA"/>
</dbReference>
<reference evidence="4" key="1">
    <citation type="submission" date="2015-12" db="EMBL/GenBank/DDBJ databases">
        <title>Update maize B73 reference genome by single molecule sequencing technologies.</title>
        <authorList>
            <consortium name="Maize Genome Sequencing Project"/>
            <person name="Ware D."/>
        </authorList>
    </citation>
    <scope>NUCLEOTIDE SEQUENCE [LARGE SCALE GENOMIC DNA]</scope>
    <source>
        <tissue evidence="4">Seedling</tissue>
    </source>
</reference>
<dbReference type="GO" id="GO:0005524">
    <property type="term" value="F:ATP binding"/>
    <property type="evidence" value="ECO:0007669"/>
    <property type="project" value="InterPro"/>
</dbReference>
<comment type="caution">
    <text evidence="2">Lacks conserved residue(s) required for the propagation of feature annotation.</text>
</comment>
<sequence>MAQLIVSMVLFSVVQKPELKKYNWICESYKFDEVFSESASQKTVYEEVAKPMVDVSSSRML</sequence>
<evidence type="ECO:0000256" key="1">
    <source>
        <dbReference type="ARBA" id="ARBA00023175"/>
    </source>
</evidence>
<dbReference type="PROSITE" id="PS50067">
    <property type="entry name" value="KINESIN_MOTOR_2"/>
    <property type="match status" value="1"/>
</dbReference>
<dbReference type="STRING" id="4577.A0A1D6I9D4"/>
<dbReference type="EMBL" id="CM007650">
    <property type="protein sequence ID" value="ONM56637.1"/>
    <property type="molecule type" value="Genomic_DNA"/>
</dbReference>
<dbReference type="Gene3D" id="3.40.850.10">
    <property type="entry name" value="Kinesin motor domain"/>
    <property type="match status" value="1"/>
</dbReference>
<feature type="domain" description="Kinesin motor" evidence="3">
    <location>
        <begin position="1"/>
        <end position="61"/>
    </location>
</feature>
<proteinExistence type="inferred from homology"/>
<dbReference type="InterPro" id="IPR001752">
    <property type="entry name" value="Kinesin_motor_dom"/>
</dbReference>
<dbReference type="SMR" id="A0A1D6I9D4"/>
<dbReference type="InParanoid" id="A0A1D6I9D4"/>
<dbReference type="AlphaFoldDB" id="A0A1D6I9D4"/>
<dbReference type="GO" id="GO:0007018">
    <property type="term" value="P:microtubule-based movement"/>
    <property type="evidence" value="ECO:0007669"/>
    <property type="project" value="InterPro"/>
</dbReference>
<dbReference type="InterPro" id="IPR036961">
    <property type="entry name" value="Kinesin_motor_dom_sf"/>
</dbReference>
<organism evidence="4">
    <name type="scientific">Zea mays</name>
    <name type="common">Maize</name>
    <dbReference type="NCBI Taxonomy" id="4577"/>
    <lineage>
        <taxon>Eukaryota</taxon>
        <taxon>Viridiplantae</taxon>
        <taxon>Streptophyta</taxon>
        <taxon>Embryophyta</taxon>
        <taxon>Tracheophyta</taxon>
        <taxon>Spermatophyta</taxon>
        <taxon>Magnoliopsida</taxon>
        <taxon>Liliopsida</taxon>
        <taxon>Poales</taxon>
        <taxon>Poaceae</taxon>
        <taxon>PACMAD clade</taxon>
        <taxon>Panicoideae</taxon>
        <taxon>Andropogonodae</taxon>
        <taxon>Andropogoneae</taxon>
        <taxon>Tripsacinae</taxon>
        <taxon>Zea</taxon>
    </lineage>
</organism>
<evidence type="ECO:0000259" key="3">
    <source>
        <dbReference type="PROSITE" id="PS50067"/>
    </source>
</evidence>
<gene>
    <name evidence="4" type="ORF">ZEAMMB73_Zm00001d021253</name>
</gene>
<evidence type="ECO:0000256" key="2">
    <source>
        <dbReference type="PROSITE-ProRule" id="PRU00283"/>
    </source>
</evidence>
<protein>
    <submittedName>
        <fullName evidence="4">Armadillo repeat-containing kinesin-like protein 3</fullName>
    </submittedName>
</protein>
<evidence type="ECO:0000313" key="4">
    <source>
        <dbReference type="EMBL" id="ONM56637.1"/>
    </source>
</evidence>
<name>A0A1D6I9D4_MAIZE</name>
<dbReference type="GO" id="GO:0008017">
    <property type="term" value="F:microtubule binding"/>
    <property type="evidence" value="ECO:0007669"/>
    <property type="project" value="InterPro"/>
</dbReference>
<comment type="similarity">
    <text evidence="2">Belongs to the TRAFAC class myosin-kinesin ATPase superfamily. Kinesin family.</text>
</comment>
<keyword evidence="1" id="KW-0505">Motor protein</keyword>
<accession>A0A1D6I9D4</accession>
<dbReference type="EMBL" id="CM007650">
    <property type="protein sequence ID" value="ONM56636.1"/>
    <property type="molecule type" value="Genomic_DNA"/>
</dbReference>
<dbReference type="GO" id="GO:0003777">
    <property type="term" value="F:microtubule motor activity"/>
    <property type="evidence" value="ECO:0007669"/>
    <property type="project" value="InterPro"/>
</dbReference>